<sequence length="250" mass="29285">MDEKEFKTYVFARMASVLVLDSTWIQIKEKLNLLIKESENTSIPSDDILFLKDVIERFEKKCINRIIRSAKPNNLEDNLRFEPDEVHDIIIELPQILADFYHVFLGNVNFISDDSWHNKMPDSIKFRAYNLDLRNKKKNGGPTHIPNYKECDFQNGYNLSKDNRSKGELMHGYFQVESMIIELRNHEEHWRKSGGRKFLKNDLKRNIIDPITNAETSGNHIVLVSILILSGYLFIDVLQTWLDTVTLLQN</sequence>
<accession>A0A128A1Y8</accession>
<evidence type="ECO:0000256" key="1">
    <source>
        <dbReference type="SAM" id="Phobius"/>
    </source>
</evidence>
<keyword evidence="1" id="KW-1133">Transmembrane helix</keyword>
<evidence type="ECO:0000313" key="2">
    <source>
        <dbReference type="EMBL" id="CUR51340.1"/>
    </source>
</evidence>
<keyword evidence="1" id="KW-0472">Membrane</keyword>
<dbReference type="Proteomes" id="UP000196239">
    <property type="component" value="Chromosome 1"/>
</dbReference>
<organism evidence="2 3">
    <name type="scientific">Nitrosotalea devaniterrae</name>
    <dbReference type="NCBI Taxonomy" id="1078905"/>
    <lineage>
        <taxon>Archaea</taxon>
        <taxon>Nitrososphaerota</taxon>
        <taxon>Nitrososphaeria</taxon>
        <taxon>Nitrosotaleales</taxon>
        <taxon>Nitrosotaleaceae</taxon>
        <taxon>Nitrosotalea</taxon>
    </lineage>
</organism>
<protein>
    <submittedName>
        <fullName evidence="2">Uncharacterized protein</fullName>
    </submittedName>
</protein>
<dbReference type="EMBL" id="LN890280">
    <property type="protein sequence ID" value="CUR51340.1"/>
    <property type="molecule type" value="Genomic_DNA"/>
</dbReference>
<gene>
    <name evidence="2" type="ORF">NDEV_0575</name>
</gene>
<evidence type="ECO:0000313" key="3">
    <source>
        <dbReference type="Proteomes" id="UP000196239"/>
    </source>
</evidence>
<feature type="transmembrane region" description="Helical" evidence="1">
    <location>
        <begin position="221"/>
        <end position="242"/>
    </location>
</feature>
<dbReference type="AlphaFoldDB" id="A0A128A1Y8"/>
<keyword evidence="1" id="KW-0812">Transmembrane</keyword>
<reference evidence="3" key="1">
    <citation type="submission" date="2015-10" db="EMBL/GenBank/DDBJ databases">
        <authorList>
            <person name="Lehtovirta-Morley L.E."/>
            <person name="Vieille C."/>
        </authorList>
    </citation>
    <scope>NUCLEOTIDE SEQUENCE [LARGE SCALE GENOMIC DNA]</scope>
</reference>
<keyword evidence="3" id="KW-1185">Reference proteome</keyword>
<dbReference type="KEGG" id="ndv:NDEV_0575"/>
<name>A0A128A1Y8_9ARCH</name>
<proteinExistence type="predicted"/>